<gene>
    <name evidence="2" type="ORF">chiPu_0016607</name>
</gene>
<accession>A0A401T609</accession>
<organism evidence="2 3">
    <name type="scientific">Chiloscyllium punctatum</name>
    <name type="common">Brownbanded bambooshark</name>
    <name type="synonym">Hemiscyllium punctatum</name>
    <dbReference type="NCBI Taxonomy" id="137246"/>
    <lineage>
        <taxon>Eukaryota</taxon>
        <taxon>Metazoa</taxon>
        <taxon>Chordata</taxon>
        <taxon>Craniata</taxon>
        <taxon>Vertebrata</taxon>
        <taxon>Chondrichthyes</taxon>
        <taxon>Elasmobranchii</taxon>
        <taxon>Galeomorphii</taxon>
        <taxon>Galeoidea</taxon>
        <taxon>Orectolobiformes</taxon>
        <taxon>Hemiscylliidae</taxon>
        <taxon>Chiloscyllium</taxon>
    </lineage>
</organism>
<proteinExistence type="predicted"/>
<keyword evidence="3" id="KW-1185">Reference proteome</keyword>
<dbReference type="AlphaFoldDB" id="A0A401T609"/>
<evidence type="ECO:0000256" key="1">
    <source>
        <dbReference type="SAM" id="MobiDB-lite"/>
    </source>
</evidence>
<feature type="region of interest" description="Disordered" evidence="1">
    <location>
        <begin position="50"/>
        <end position="69"/>
    </location>
</feature>
<reference evidence="2 3" key="1">
    <citation type="journal article" date="2018" name="Nat. Ecol. Evol.">
        <title>Shark genomes provide insights into elasmobranch evolution and the origin of vertebrates.</title>
        <authorList>
            <person name="Hara Y"/>
            <person name="Yamaguchi K"/>
            <person name="Onimaru K"/>
            <person name="Kadota M"/>
            <person name="Koyanagi M"/>
            <person name="Keeley SD"/>
            <person name="Tatsumi K"/>
            <person name="Tanaka K"/>
            <person name="Motone F"/>
            <person name="Kageyama Y"/>
            <person name="Nozu R"/>
            <person name="Adachi N"/>
            <person name="Nishimura O"/>
            <person name="Nakagawa R"/>
            <person name="Tanegashima C"/>
            <person name="Kiyatake I"/>
            <person name="Matsumoto R"/>
            <person name="Murakumo K"/>
            <person name="Nishida K"/>
            <person name="Terakita A"/>
            <person name="Kuratani S"/>
            <person name="Sato K"/>
            <person name="Hyodo S Kuraku.S."/>
        </authorList>
    </citation>
    <scope>NUCLEOTIDE SEQUENCE [LARGE SCALE GENOMIC DNA]</scope>
</reference>
<protein>
    <submittedName>
        <fullName evidence="2">Uncharacterized protein</fullName>
    </submittedName>
</protein>
<name>A0A401T609_CHIPU</name>
<comment type="caution">
    <text evidence="2">The sequence shown here is derived from an EMBL/GenBank/DDBJ whole genome shotgun (WGS) entry which is preliminary data.</text>
</comment>
<evidence type="ECO:0000313" key="3">
    <source>
        <dbReference type="Proteomes" id="UP000287033"/>
    </source>
</evidence>
<sequence length="154" mass="17758">MDNECDLEFRKNLEAERRKLDVERQMRKTYEAISQDAKEPLDDTCALTSPEEEEVQLPSFTKRQRQSYGKPDAARMYEIAQMHVTLPNVDDDIRRAFPKPAGYVDRYSPTQQTLRHHPYVGYTLGGRHYGSLPPDESHLSDDVIAANRQSTDIS</sequence>
<dbReference type="Proteomes" id="UP000287033">
    <property type="component" value="Unassembled WGS sequence"/>
</dbReference>
<evidence type="ECO:0000313" key="2">
    <source>
        <dbReference type="EMBL" id="GCC38096.1"/>
    </source>
</evidence>
<dbReference type="EMBL" id="BEZZ01001110">
    <property type="protein sequence ID" value="GCC38096.1"/>
    <property type="molecule type" value="Genomic_DNA"/>
</dbReference>